<keyword evidence="1" id="KW-0804">Transcription</keyword>
<dbReference type="InterPro" id="IPR050990">
    <property type="entry name" value="UPF0237/GcvR_regulator"/>
</dbReference>
<dbReference type="GO" id="GO:0006355">
    <property type="term" value="P:regulation of DNA-templated transcription"/>
    <property type="evidence" value="ECO:0007669"/>
    <property type="project" value="UniProtKB-UniRule"/>
</dbReference>
<dbReference type="CDD" id="cd04869">
    <property type="entry name" value="ACT_GcvR_2"/>
    <property type="match status" value="1"/>
</dbReference>
<dbReference type="GO" id="GO:0005737">
    <property type="term" value="C:cytoplasm"/>
    <property type="evidence" value="ECO:0007669"/>
    <property type="project" value="UniProtKB-SubCell"/>
</dbReference>
<gene>
    <name evidence="3" type="ORF">SAMN05216210_1952</name>
</gene>
<evidence type="ECO:0000259" key="2">
    <source>
        <dbReference type="PROSITE" id="PS51671"/>
    </source>
</evidence>
<feature type="domain" description="ACT" evidence="2">
    <location>
        <begin position="100"/>
        <end position="179"/>
    </location>
</feature>
<sequence length="185" mass="20733">MTTPPSQREQFLVINAMGSEPTAMAQQLARLCVEQRCLIVSSRMSRHGSCSVLLLQVSGPWDALARLESLLPGIAKREKLSLSIGRSQPIEDRPQTLPYNVFVTAAQRPELLAELSQFFQLLGISIEELNSFTYLAQHTGTAMINLSLTIAIPAETQLSWLREQFLDFCDELNLDAVIEPWRPLH</sequence>
<evidence type="ECO:0000313" key="3">
    <source>
        <dbReference type="EMBL" id="SDU13201.1"/>
    </source>
</evidence>
<proteinExistence type="predicted"/>
<evidence type="ECO:0000313" key="4">
    <source>
        <dbReference type="Proteomes" id="UP000243924"/>
    </source>
</evidence>
<comment type="subcellular location">
    <subcellularLocation>
        <location evidence="1">Cytoplasm</location>
    </subcellularLocation>
</comment>
<protein>
    <recommendedName>
        <fullName evidence="1">Glycine cleavage system transcriptional repressor</fullName>
    </recommendedName>
</protein>
<keyword evidence="1" id="KW-0963">Cytoplasm</keyword>
<dbReference type="PANTHER" id="PTHR34875">
    <property type="entry name" value="UPF0237 PROTEIN MJ1558"/>
    <property type="match status" value="1"/>
</dbReference>
<accession>A0A1H2G0S8</accession>
<reference evidence="4" key="1">
    <citation type="submission" date="2016-10" db="EMBL/GenBank/DDBJ databases">
        <authorList>
            <person name="Varghese N."/>
            <person name="Submissions S."/>
        </authorList>
    </citation>
    <scope>NUCLEOTIDE SEQUENCE [LARGE SCALE GENOMIC DNA]</scope>
    <source>
        <strain evidence="4">CECT 8338</strain>
    </source>
</reference>
<keyword evidence="4" id="KW-1185">Reference proteome</keyword>
<dbReference type="SUPFAM" id="SSF55021">
    <property type="entry name" value="ACT-like"/>
    <property type="match status" value="2"/>
</dbReference>
<keyword evidence="1" id="KW-0678">Repressor</keyword>
<dbReference type="AlphaFoldDB" id="A0A1H2G0S8"/>
<dbReference type="Proteomes" id="UP000243924">
    <property type="component" value="Chromosome I"/>
</dbReference>
<dbReference type="PANTHER" id="PTHR34875:SF5">
    <property type="entry name" value="GLYCINE CLEAVAGE SYSTEM TRANSCRIPTIONAL REPRESSOR"/>
    <property type="match status" value="1"/>
</dbReference>
<organism evidence="3 4">
    <name type="scientific">Halopseudomonas salegens</name>
    <dbReference type="NCBI Taxonomy" id="1434072"/>
    <lineage>
        <taxon>Bacteria</taxon>
        <taxon>Pseudomonadati</taxon>
        <taxon>Pseudomonadota</taxon>
        <taxon>Gammaproteobacteria</taxon>
        <taxon>Pseudomonadales</taxon>
        <taxon>Pseudomonadaceae</taxon>
        <taxon>Halopseudomonas</taxon>
    </lineage>
</organism>
<dbReference type="RefSeq" id="WP_092386410.1">
    <property type="nucleotide sequence ID" value="NZ_LT629787.1"/>
</dbReference>
<dbReference type="EMBL" id="LT629787">
    <property type="protein sequence ID" value="SDU13201.1"/>
    <property type="molecule type" value="Genomic_DNA"/>
</dbReference>
<evidence type="ECO:0000256" key="1">
    <source>
        <dbReference type="PIRNR" id="PIRNR028103"/>
    </source>
</evidence>
<dbReference type="Pfam" id="PF13740">
    <property type="entry name" value="ACT_6"/>
    <property type="match status" value="1"/>
</dbReference>
<dbReference type="STRING" id="1434072.SAMN05216210_1952"/>
<dbReference type="InterPro" id="IPR002912">
    <property type="entry name" value="ACT_dom"/>
</dbReference>
<dbReference type="PIRSF" id="PIRSF028103">
    <property type="entry name" value="GcvR"/>
    <property type="match status" value="1"/>
</dbReference>
<dbReference type="PROSITE" id="PS51671">
    <property type="entry name" value="ACT"/>
    <property type="match status" value="1"/>
</dbReference>
<dbReference type="OrthoDB" id="5814713at2"/>
<dbReference type="InterPro" id="IPR045865">
    <property type="entry name" value="ACT-like_dom_sf"/>
</dbReference>
<dbReference type="Gene3D" id="3.30.70.260">
    <property type="match status" value="2"/>
</dbReference>
<dbReference type="InterPro" id="IPR016867">
    <property type="entry name" value="GcvR"/>
</dbReference>
<name>A0A1H2G0S8_9GAMM</name>